<proteinExistence type="predicted"/>
<dbReference type="KEGG" id="scl:sce6698"/>
<reference evidence="1 2" key="1">
    <citation type="journal article" date="2007" name="Nat. Biotechnol.">
        <title>Complete genome sequence of the myxobacterium Sorangium cellulosum.</title>
        <authorList>
            <person name="Schneiker S."/>
            <person name="Perlova O."/>
            <person name="Kaiser O."/>
            <person name="Gerth K."/>
            <person name="Alici A."/>
            <person name="Altmeyer M.O."/>
            <person name="Bartels D."/>
            <person name="Bekel T."/>
            <person name="Beyer S."/>
            <person name="Bode E."/>
            <person name="Bode H.B."/>
            <person name="Bolten C.J."/>
            <person name="Choudhuri J.V."/>
            <person name="Doss S."/>
            <person name="Elnakady Y.A."/>
            <person name="Frank B."/>
            <person name="Gaigalat L."/>
            <person name="Goesmann A."/>
            <person name="Groeger C."/>
            <person name="Gross F."/>
            <person name="Jelsbak L."/>
            <person name="Jelsbak L."/>
            <person name="Kalinowski J."/>
            <person name="Kegler C."/>
            <person name="Knauber T."/>
            <person name="Konietzny S."/>
            <person name="Kopp M."/>
            <person name="Krause L."/>
            <person name="Krug D."/>
            <person name="Linke B."/>
            <person name="Mahmud T."/>
            <person name="Martinez-Arias R."/>
            <person name="McHardy A.C."/>
            <person name="Merai M."/>
            <person name="Meyer F."/>
            <person name="Mormann S."/>
            <person name="Munoz-Dorado J."/>
            <person name="Perez J."/>
            <person name="Pradella S."/>
            <person name="Rachid S."/>
            <person name="Raddatz G."/>
            <person name="Rosenau F."/>
            <person name="Rueckert C."/>
            <person name="Sasse F."/>
            <person name="Scharfe M."/>
            <person name="Schuster S.C."/>
            <person name="Suen G."/>
            <person name="Treuner-Lange A."/>
            <person name="Velicer G.J."/>
            <person name="Vorholter F.-J."/>
            <person name="Weissman K.J."/>
            <person name="Welch R.D."/>
            <person name="Wenzel S.C."/>
            <person name="Whitworth D.E."/>
            <person name="Wilhelm S."/>
            <person name="Wittmann C."/>
            <person name="Bloecker H."/>
            <person name="Puehler A."/>
            <person name="Mueller R."/>
        </authorList>
    </citation>
    <scope>NUCLEOTIDE SEQUENCE [LARGE SCALE GENOMIC DNA]</scope>
    <source>
        <strain evidence="2">So ce56</strain>
    </source>
</reference>
<dbReference type="AlphaFoldDB" id="A9GSX0"/>
<sequence>MVLDAMRLRWGDPNAQRNGRRGQRQQGVDVFGLMSKACVAAQAKNSDTLNEADVKAEIAKAEKFRPQLQHYYLAIGGPRDAPLQEFVRLLSAERVSKGDFAVHVLFFEDICNELSASAAMVRKYWGEFLALNAFLDVLPDALGGAVLDADAAIGRVIELQAFQEFATYLETASDGVVHASIRVEATPDLDAPRGSLKRAWHLALAESHSTHLVTFCRLAIDVDSGKLSFYSVVEDRWLSREEWLQTGLWFQ</sequence>
<evidence type="ECO:0000313" key="1">
    <source>
        <dbReference type="EMBL" id="CAN96867.1"/>
    </source>
</evidence>
<dbReference type="Proteomes" id="UP000002139">
    <property type="component" value="Chromosome"/>
</dbReference>
<organism evidence="1 2">
    <name type="scientific">Sorangium cellulosum (strain So ce56)</name>
    <name type="common">Polyangium cellulosum (strain So ce56)</name>
    <dbReference type="NCBI Taxonomy" id="448385"/>
    <lineage>
        <taxon>Bacteria</taxon>
        <taxon>Pseudomonadati</taxon>
        <taxon>Myxococcota</taxon>
        <taxon>Polyangia</taxon>
        <taxon>Polyangiales</taxon>
        <taxon>Polyangiaceae</taxon>
        <taxon>Sorangium</taxon>
    </lineage>
</organism>
<dbReference type="RefSeq" id="WP_012239309.1">
    <property type="nucleotide sequence ID" value="NC_010162.1"/>
</dbReference>
<name>A9GSX0_SORC5</name>
<gene>
    <name evidence="1" type="ordered locus">sce6698</name>
</gene>
<dbReference type="EMBL" id="AM746676">
    <property type="protein sequence ID" value="CAN96867.1"/>
    <property type="molecule type" value="Genomic_DNA"/>
</dbReference>
<dbReference type="eggNOG" id="COG0457">
    <property type="taxonomic scope" value="Bacteria"/>
</dbReference>
<dbReference type="OrthoDB" id="980615at2"/>
<keyword evidence="2" id="KW-1185">Reference proteome</keyword>
<protein>
    <submittedName>
        <fullName evidence="1">Uncharacterized protein</fullName>
    </submittedName>
</protein>
<dbReference type="HOGENOM" id="CLU_1106550_0_0_7"/>
<accession>A9GSX0</accession>
<evidence type="ECO:0000313" key="2">
    <source>
        <dbReference type="Proteomes" id="UP000002139"/>
    </source>
</evidence>